<keyword evidence="7" id="KW-1185">Reference proteome</keyword>
<dbReference type="Gene3D" id="1.10.10.10">
    <property type="entry name" value="Winged helix-like DNA-binding domain superfamily/Winged helix DNA-binding domain"/>
    <property type="match status" value="1"/>
</dbReference>
<keyword evidence="3" id="KW-0804">Transcription</keyword>
<dbReference type="SMART" id="SM00347">
    <property type="entry name" value="HTH_MARR"/>
    <property type="match status" value="1"/>
</dbReference>
<protein>
    <submittedName>
        <fullName evidence="5">MarR family transcriptional regulator</fullName>
    </submittedName>
</protein>
<keyword evidence="1" id="KW-0805">Transcription regulation</keyword>
<dbReference type="Pfam" id="PF01047">
    <property type="entry name" value="MarR"/>
    <property type="match status" value="1"/>
</dbReference>
<dbReference type="GO" id="GO:0003700">
    <property type="term" value="F:DNA-binding transcription factor activity"/>
    <property type="evidence" value="ECO:0007669"/>
    <property type="project" value="InterPro"/>
</dbReference>
<organism evidence="5 8">
    <name type="scientific">Cuniculiplasma divulgatum</name>
    <dbReference type="NCBI Taxonomy" id="1673428"/>
    <lineage>
        <taxon>Archaea</taxon>
        <taxon>Methanobacteriati</taxon>
        <taxon>Thermoplasmatota</taxon>
        <taxon>Thermoplasmata</taxon>
        <taxon>Thermoplasmatales</taxon>
        <taxon>Cuniculiplasmataceae</taxon>
        <taxon>Cuniculiplasma</taxon>
    </lineage>
</organism>
<keyword evidence="2" id="KW-0238">DNA-binding</keyword>
<dbReference type="AlphaFoldDB" id="A0A1N5VKW3"/>
<reference evidence="5 8" key="1">
    <citation type="submission" date="2016-04" db="EMBL/GenBank/DDBJ databases">
        <authorList>
            <person name="Evans L.H."/>
            <person name="Alamgir A."/>
            <person name="Owens N."/>
            <person name="Weber N.D."/>
            <person name="Virtaneva K."/>
            <person name="Barbian K."/>
            <person name="Babar A."/>
            <person name="Rosenke K."/>
        </authorList>
    </citation>
    <scope>NUCLEOTIDE SEQUENCE [LARGE SCALE GENOMIC DNA]</scope>
    <source>
        <strain evidence="5">S5</strain>
        <strain evidence="8">S5(T) (JCM 30642 \VKM B-2941)</strain>
    </source>
</reference>
<dbReference type="PROSITE" id="PS50995">
    <property type="entry name" value="HTH_MARR_2"/>
    <property type="match status" value="1"/>
</dbReference>
<dbReference type="GeneID" id="41588662"/>
<gene>
    <name evidence="6" type="ORF">CPM_1416</name>
    <name evidence="5" type="ORF">CSP5_1417</name>
</gene>
<dbReference type="InterPro" id="IPR036388">
    <property type="entry name" value="WH-like_DNA-bd_sf"/>
</dbReference>
<evidence type="ECO:0000313" key="6">
    <source>
        <dbReference type="EMBL" id="SJK85214.1"/>
    </source>
</evidence>
<dbReference type="RefSeq" id="WP_077076489.1">
    <property type="nucleotide sequence ID" value="NZ_LT671858.1"/>
</dbReference>
<reference evidence="6" key="2">
    <citation type="submission" date="2016-06" db="EMBL/GenBank/DDBJ databases">
        <authorList>
            <person name="Olsen C.W."/>
            <person name="Carey S."/>
            <person name="Hinshaw L."/>
            <person name="Karasin A.I."/>
        </authorList>
    </citation>
    <scope>NUCLEOTIDE SEQUENCE [LARGE SCALE GENOMIC DNA]</scope>
    <source>
        <strain evidence="6">PM4</strain>
    </source>
</reference>
<dbReference type="OrthoDB" id="10712at2157"/>
<evidence type="ECO:0000256" key="1">
    <source>
        <dbReference type="ARBA" id="ARBA00023015"/>
    </source>
</evidence>
<dbReference type="EMBL" id="LT671858">
    <property type="protein sequence ID" value="SIM73572.1"/>
    <property type="molecule type" value="Genomic_DNA"/>
</dbReference>
<dbReference type="PANTHER" id="PTHR42756">
    <property type="entry name" value="TRANSCRIPTIONAL REGULATOR, MARR"/>
    <property type="match status" value="1"/>
</dbReference>
<dbReference type="EMBL" id="LT719092">
    <property type="protein sequence ID" value="SJK85214.1"/>
    <property type="molecule type" value="Genomic_DNA"/>
</dbReference>
<evidence type="ECO:0000256" key="3">
    <source>
        <dbReference type="ARBA" id="ARBA00023163"/>
    </source>
</evidence>
<accession>A0A1N5VKW3</accession>
<dbReference type="STRING" id="1673428.CPM_1416"/>
<dbReference type="InterPro" id="IPR000835">
    <property type="entry name" value="HTH_MarR-typ"/>
</dbReference>
<dbReference type="SUPFAM" id="SSF46785">
    <property type="entry name" value="Winged helix' DNA-binding domain"/>
    <property type="match status" value="1"/>
</dbReference>
<evidence type="ECO:0000313" key="5">
    <source>
        <dbReference type="EMBL" id="SIM73572.1"/>
    </source>
</evidence>
<proteinExistence type="predicted"/>
<dbReference type="GO" id="GO:0003677">
    <property type="term" value="F:DNA binding"/>
    <property type="evidence" value="ECO:0007669"/>
    <property type="project" value="UniProtKB-KW"/>
</dbReference>
<evidence type="ECO:0000313" key="8">
    <source>
        <dbReference type="Proteomes" id="UP000195607"/>
    </source>
</evidence>
<sequence>MSEKREPIEVWRAMVETWKVWKKGVEKNLERINLGSTEYSILRYLTEEGNMPMVQMANNIMVTQGWITGLIDSMEKRNLVERTRSKDDRRVIELNITKEGSKVFERAKKVHLEYIANCIKHMDDETVSSTVKLLKDLRSNIEDAEMPEIKNE</sequence>
<dbReference type="Proteomes" id="UP000187822">
    <property type="component" value="Chromosome I"/>
</dbReference>
<dbReference type="Proteomes" id="UP000195607">
    <property type="component" value="Chromosome I"/>
</dbReference>
<name>A0A1N5VKW3_9ARCH</name>
<dbReference type="KEGG" id="cdiv:CPM_1416"/>
<evidence type="ECO:0000256" key="2">
    <source>
        <dbReference type="ARBA" id="ARBA00023125"/>
    </source>
</evidence>
<dbReference type="PANTHER" id="PTHR42756:SF1">
    <property type="entry name" value="TRANSCRIPTIONAL REPRESSOR OF EMRAB OPERON"/>
    <property type="match status" value="1"/>
</dbReference>
<reference evidence="7" key="3">
    <citation type="submission" date="2016-06" db="EMBL/GenBank/DDBJ databases">
        <authorList>
            <person name="Toshchakov V.S."/>
        </authorList>
    </citation>
    <scope>NUCLEOTIDE SEQUENCE [LARGE SCALE GENOMIC DNA]</scope>
    <source>
        <strain>PM4 (JCM 30641</strain>
        <strain evidence="7">\VKM B-2940)</strain>
    </source>
</reference>
<evidence type="ECO:0000313" key="7">
    <source>
        <dbReference type="Proteomes" id="UP000187822"/>
    </source>
</evidence>
<dbReference type="InterPro" id="IPR036390">
    <property type="entry name" value="WH_DNA-bd_sf"/>
</dbReference>
<feature type="domain" description="HTH marR-type" evidence="4">
    <location>
        <begin position="1"/>
        <end position="139"/>
    </location>
</feature>
<evidence type="ECO:0000259" key="4">
    <source>
        <dbReference type="PROSITE" id="PS50995"/>
    </source>
</evidence>
<dbReference type="PRINTS" id="PR00598">
    <property type="entry name" value="HTHMARR"/>
</dbReference>